<dbReference type="InterPro" id="IPR034686">
    <property type="entry name" value="Terpene_cyclase-like_2"/>
</dbReference>
<evidence type="ECO:0000256" key="3">
    <source>
        <dbReference type="ARBA" id="ARBA00022842"/>
    </source>
</evidence>
<protein>
    <recommendedName>
        <fullName evidence="4">Terpene synthase</fullName>
        <ecNumber evidence="4">4.2.3.-</ecNumber>
    </recommendedName>
</protein>
<sequence>MLSSLTSLSPVVWARQSVVLPPKFVAKQAISRHNLPQQLCLPDTLKTWPWPRRLNPHYAEVSQASAAWAASFRAFSPRAQKAFDRCSFGLLASLAYPLLSKEHLRTGCDLMNLFFIVDEWTDVSNEAQSRSMVSIILDALQSPHRPRPNNEWVGGEIARQFWQLATQSMSTPAQQRFLTTFEEYLNAVVDEAKDRSHHRIRDVRSYLKLRRNTIGAKPSFAILEAGMELPEEVLNHPVLVELTNLTIDLLCIGNDLVSYNKEQASGDDEHNIITIIMANQHTTVTGALSWVADYHAKLEARFNEVYRKIPRWGGALDIDVQTYAFGLGNWVRANDQWSFESERYFGTRGLEIMESRTVAILPKVNPGVGAAEVGPVVVDESLL</sequence>
<dbReference type="EMBL" id="QVQW01000004">
    <property type="protein sequence ID" value="RKU48577.1"/>
    <property type="molecule type" value="Genomic_DNA"/>
</dbReference>
<reference evidence="5 6" key="1">
    <citation type="submission" date="2018-08" db="EMBL/GenBank/DDBJ databases">
        <title>Draft genome of the lignicolous fungus Coniochaeta pulveracea.</title>
        <authorList>
            <person name="Borstlap C.J."/>
            <person name="De Witt R.N."/>
            <person name="Botha A."/>
            <person name="Volschenk H."/>
        </authorList>
    </citation>
    <scope>NUCLEOTIDE SEQUENCE [LARGE SCALE GENOMIC DNA]</scope>
    <source>
        <strain evidence="5 6">CAB683</strain>
    </source>
</reference>
<dbReference type="GO" id="GO:0010333">
    <property type="term" value="F:terpene synthase activity"/>
    <property type="evidence" value="ECO:0007669"/>
    <property type="project" value="InterPro"/>
</dbReference>
<gene>
    <name evidence="5" type="ORF">DL546_008266</name>
</gene>
<dbReference type="Gene3D" id="1.10.600.10">
    <property type="entry name" value="Farnesyl Diphosphate Synthase"/>
    <property type="match status" value="1"/>
</dbReference>
<dbReference type="SUPFAM" id="SSF48576">
    <property type="entry name" value="Terpenoid synthases"/>
    <property type="match status" value="1"/>
</dbReference>
<dbReference type="AlphaFoldDB" id="A0A420YL09"/>
<evidence type="ECO:0000313" key="5">
    <source>
        <dbReference type="EMBL" id="RKU48577.1"/>
    </source>
</evidence>
<evidence type="ECO:0000256" key="2">
    <source>
        <dbReference type="ARBA" id="ARBA00006333"/>
    </source>
</evidence>
<dbReference type="Proteomes" id="UP000275385">
    <property type="component" value="Unassembled WGS sequence"/>
</dbReference>
<dbReference type="InterPro" id="IPR008949">
    <property type="entry name" value="Isoprenoid_synthase_dom_sf"/>
</dbReference>
<proteinExistence type="inferred from homology"/>
<keyword evidence="4" id="KW-0456">Lyase</keyword>
<comment type="cofactor">
    <cofactor evidence="1 4">
        <name>Mg(2+)</name>
        <dbReference type="ChEBI" id="CHEBI:18420"/>
    </cofactor>
</comment>
<dbReference type="PANTHER" id="PTHR35201">
    <property type="entry name" value="TERPENE SYNTHASE"/>
    <property type="match status" value="1"/>
</dbReference>
<dbReference type="EC" id="4.2.3.-" evidence="4"/>
<keyword evidence="6" id="KW-1185">Reference proteome</keyword>
<name>A0A420YL09_9PEZI</name>
<keyword evidence="4" id="KW-0479">Metal-binding</keyword>
<evidence type="ECO:0000313" key="6">
    <source>
        <dbReference type="Proteomes" id="UP000275385"/>
    </source>
</evidence>
<accession>A0A420YL09</accession>
<comment type="caution">
    <text evidence="5">The sequence shown here is derived from an EMBL/GenBank/DDBJ whole genome shotgun (WGS) entry which is preliminary data.</text>
</comment>
<dbReference type="STRING" id="177199.A0A420YL09"/>
<evidence type="ECO:0000256" key="4">
    <source>
        <dbReference type="RuleBase" id="RU366034"/>
    </source>
</evidence>
<dbReference type="SFLD" id="SFLDS00005">
    <property type="entry name" value="Isoprenoid_Synthase_Type_I"/>
    <property type="match status" value="1"/>
</dbReference>
<dbReference type="GO" id="GO:0008299">
    <property type="term" value="P:isoprenoid biosynthetic process"/>
    <property type="evidence" value="ECO:0007669"/>
    <property type="project" value="UniProtKB-ARBA"/>
</dbReference>
<dbReference type="PANTHER" id="PTHR35201:SF4">
    <property type="entry name" value="BETA-PINACENE SYNTHASE-RELATED"/>
    <property type="match status" value="1"/>
</dbReference>
<dbReference type="GO" id="GO:0046872">
    <property type="term" value="F:metal ion binding"/>
    <property type="evidence" value="ECO:0007669"/>
    <property type="project" value="UniProtKB-KW"/>
</dbReference>
<keyword evidence="3 4" id="KW-0460">Magnesium</keyword>
<organism evidence="5 6">
    <name type="scientific">Coniochaeta pulveracea</name>
    <dbReference type="NCBI Taxonomy" id="177199"/>
    <lineage>
        <taxon>Eukaryota</taxon>
        <taxon>Fungi</taxon>
        <taxon>Dikarya</taxon>
        <taxon>Ascomycota</taxon>
        <taxon>Pezizomycotina</taxon>
        <taxon>Sordariomycetes</taxon>
        <taxon>Sordariomycetidae</taxon>
        <taxon>Coniochaetales</taxon>
        <taxon>Coniochaetaceae</taxon>
        <taxon>Coniochaeta</taxon>
    </lineage>
</organism>
<dbReference type="OrthoDB" id="6486656at2759"/>
<comment type="similarity">
    <text evidence="2 4">Belongs to the terpene synthase family.</text>
</comment>
<dbReference type="SFLD" id="SFLDG01020">
    <property type="entry name" value="Terpene_Cyclase_Like_2"/>
    <property type="match status" value="1"/>
</dbReference>
<dbReference type="Pfam" id="PF19086">
    <property type="entry name" value="Terpene_syn_C_2"/>
    <property type="match status" value="1"/>
</dbReference>
<evidence type="ECO:0000256" key="1">
    <source>
        <dbReference type="ARBA" id="ARBA00001946"/>
    </source>
</evidence>